<dbReference type="SUPFAM" id="SSF103473">
    <property type="entry name" value="MFS general substrate transporter"/>
    <property type="match status" value="1"/>
</dbReference>
<keyword evidence="9" id="KW-1185">Reference proteome</keyword>
<feature type="transmembrane region" description="Helical" evidence="6">
    <location>
        <begin position="410"/>
        <end position="432"/>
    </location>
</feature>
<name>A0A427XFX9_9TREE</name>
<dbReference type="InterPro" id="IPR050360">
    <property type="entry name" value="MFS_Sugar_Transporters"/>
</dbReference>
<evidence type="ECO:0000256" key="4">
    <source>
        <dbReference type="ARBA" id="ARBA00022989"/>
    </source>
</evidence>
<dbReference type="PANTHER" id="PTHR48022:SF10">
    <property type="entry name" value="MAJOR FACILITATOR SUPERFAMILY (MFS) PROFILE DOMAIN-CONTAINING PROTEIN"/>
    <property type="match status" value="1"/>
</dbReference>
<reference evidence="8 9" key="1">
    <citation type="submission" date="2018-11" db="EMBL/GenBank/DDBJ databases">
        <title>Genome sequence of Apiotrichum porosum DSM 27194.</title>
        <authorList>
            <person name="Aliyu H."/>
            <person name="Gorte O."/>
            <person name="Ochsenreither K."/>
        </authorList>
    </citation>
    <scope>NUCLEOTIDE SEQUENCE [LARGE SCALE GENOMIC DNA]</scope>
    <source>
        <strain evidence="8 9">DSM 27194</strain>
    </source>
</reference>
<feature type="transmembrane region" description="Helical" evidence="6">
    <location>
        <begin position="326"/>
        <end position="343"/>
    </location>
</feature>
<comment type="similarity">
    <text evidence="2">Belongs to the major facilitator superfamily. Sugar transporter (TC 2.A.1.1) family.</text>
</comment>
<keyword evidence="4 6" id="KW-1133">Transmembrane helix</keyword>
<dbReference type="PROSITE" id="PS00216">
    <property type="entry name" value="SUGAR_TRANSPORT_1"/>
    <property type="match status" value="1"/>
</dbReference>
<dbReference type="GO" id="GO:0016020">
    <property type="term" value="C:membrane"/>
    <property type="evidence" value="ECO:0007669"/>
    <property type="project" value="UniProtKB-SubCell"/>
</dbReference>
<evidence type="ECO:0000256" key="1">
    <source>
        <dbReference type="ARBA" id="ARBA00004141"/>
    </source>
</evidence>
<dbReference type="PROSITE" id="PS00217">
    <property type="entry name" value="SUGAR_TRANSPORT_2"/>
    <property type="match status" value="1"/>
</dbReference>
<feature type="transmembrane region" description="Helical" evidence="6">
    <location>
        <begin position="349"/>
        <end position="370"/>
    </location>
</feature>
<keyword evidence="3 6" id="KW-0812">Transmembrane</keyword>
<comment type="subcellular location">
    <subcellularLocation>
        <location evidence="1">Membrane</location>
        <topology evidence="1">Multi-pass membrane protein</topology>
    </subcellularLocation>
</comment>
<dbReference type="FunFam" id="1.20.1250.20:FF:000078">
    <property type="entry name" value="MFS maltose transporter, putative"/>
    <property type="match status" value="1"/>
</dbReference>
<keyword evidence="5 6" id="KW-0472">Membrane</keyword>
<dbReference type="Proteomes" id="UP000279236">
    <property type="component" value="Unassembled WGS sequence"/>
</dbReference>
<evidence type="ECO:0000259" key="7">
    <source>
        <dbReference type="PROSITE" id="PS50850"/>
    </source>
</evidence>
<feature type="domain" description="Major facilitator superfamily (MFS) profile" evidence="7">
    <location>
        <begin position="57"/>
        <end position="501"/>
    </location>
</feature>
<dbReference type="Pfam" id="PF00083">
    <property type="entry name" value="Sugar_tr"/>
    <property type="match status" value="1"/>
</dbReference>
<dbReference type="PANTHER" id="PTHR48022">
    <property type="entry name" value="PLASTIDIC GLUCOSE TRANSPORTER 4"/>
    <property type="match status" value="1"/>
</dbReference>
<dbReference type="Gene3D" id="1.20.1250.20">
    <property type="entry name" value="MFS general substrate transporter like domains"/>
    <property type="match status" value="1"/>
</dbReference>
<dbReference type="PROSITE" id="PS50850">
    <property type="entry name" value="MFS"/>
    <property type="match status" value="1"/>
</dbReference>
<evidence type="ECO:0000313" key="8">
    <source>
        <dbReference type="EMBL" id="RSH77653.1"/>
    </source>
</evidence>
<gene>
    <name evidence="8" type="ORF">EHS24_003214</name>
</gene>
<dbReference type="InterPro" id="IPR036259">
    <property type="entry name" value="MFS_trans_sf"/>
</dbReference>
<evidence type="ECO:0000256" key="2">
    <source>
        <dbReference type="ARBA" id="ARBA00010992"/>
    </source>
</evidence>
<dbReference type="InterPro" id="IPR020846">
    <property type="entry name" value="MFS_dom"/>
</dbReference>
<evidence type="ECO:0000313" key="9">
    <source>
        <dbReference type="Proteomes" id="UP000279236"/>
    </source>
</evidence>
<sequence length="537" mass="58942">MSQVQEEKNDITHVESNIGDLKYDAVGDAAAKGQIVTGYENLGIIQTMLKFKVAMAICFAATFAGATDGYQIGLNGNVIANDGFIKQFATTTDSDGNPILAASVLTAIGSIQSVGQIIGMCTLPFVASRFGRKPAMFTLWLVLALSVTCETVAKKWQVWFVAKLFSGIGVGSLQFITPTYVTEISPARIRGLLLVMYNFWFSVGSFFASIALQSMFTKDPYNYKTPIYTQWAHIGLMLAIYLCLPETPAWLASQGKADKAKKNLKFIYRDVPDFNADQYYDAIVSGIEHEQEVARQLHRGNWYDALRGVDGFRTIVSTWALFSQQLLGLTLFYTYASVFFSAAGFDDPFAITCITNGIQLVVIVLVAISVDRIGRRNICCGGLTTMLVGITLIGIVGVLPNRGKAANSLLVFFCCIYMVGLQCSGSTGWAYVGEISSQRLRPYTAGFAAALSCVMGVIMNVLVPYMLTVNEWNWGLKTAFFYLGLGAPFAIASWFLIPETARLTAPELDELFENKVRPWRFHKTKTALQLAVEAQSS</sequence>
<accession>A0A427XFX9</accession>
<feature type="transmembrane region" description="Helical" evidence="6">
    <location>
        <begin position="479"/>
        <end position="497"/>
    </location>
</feature>
<comment type="caution">
    <text evidence="8">The sequence shown here is derived from an EMBL/GenBank/DDBJ whole genome shotgun (WGS) entry which is preliminary data.</text>
</comment>
<dbReference type="GeneID" id="39587757"/>
<dbReference type="AlphaFoldDB" id="A0A427XFX9"/>
<dbReference type="InterPro" id="IPR005828">
    <property type="entry name" value="MFS_sugar_transport-like"/>
</dbReference>
<feature type="transmembrane region" description="Helical" evidence="6">
    <location>
        <begin position="377"/>
        <end position="398"/>
    </location>
</feature>
<feature type="transmembrane region" description="Helical" evidence="6">
    <location>
        <begin position="444"/>
        <end position="467"/>
    </location>
</feature>
<evidence type="ECO:0000256" key="5">
    <source>
        <dbReference type="ARBA" id="ARBA00023136"/>
    </source>
</evidence>
<dbReference type="InterPro" id="IPR005829">
    <property type="entry name" value="Sugar_transporter_CS"/>
</dbReference>
<dbReference type="EMBL" id="RSCE01000015">
    <property type="protein sequence ID" value="RSH77653.1"/>
    <property type="molecule type" value="Genomic_DNA"/>
</dbReference>
<organism evidence="8 9">
    <name type="scientific">Apiotrichum porosum</name>
    <dbReference type="NCBI Taxonomy" id="105984"/>
    <lineage>
        <taxon>Eukaryota</taxon>
        <taxon>Fungi</taxon>
        <taxon>Dikarya</taxon>
        <taxon>Basidiomycota</taxon>
        <taxon>Agaricomycotina</taxon>
        <taxon>Tremellomycetes</taxon>
        <taxon>Trichosporonales</taxon>
        <taxon>Trichosporonaceae</taxon>
        <taxon>Apiotrichum</taxon>
    </lineage>
</organism>
<feature type="transmembrane region" description="Helical" evidence="6">
    <location>
        <begin position="231"/>
        <end position="252"/>
    </location>
</feature>
<evidence type="ECO:0000256" key="6">
    <source>
        <dbReference type="SAM" id="Phobius"/>
    </source>
</evidence>
<dbReference type="RefSeq" id="XP_028472800.1">
    <property type="nucleotide sequence ID" value="XM_028618912.1"/>
</dbReference>
<protein>
    <recommendedName>
        <fullName evidence="7">Major facilitator superfamily (MFS) profile domain-containing protein</fullName>
    </recommendedName>
</protein>
<feature type="transmembrane region" description="Helical" evidence="6">
    <location>
        <begin position="192"/>
        <end position="211"/>
    </location>
</feature>
<proteinExistence type="inferred from homology"/>
<evidence type="ECO:0000256" key="3">
    <source>
        <dbReference type="ARBA" id="ARBA00022692"/>
    </source>
</evidence>
<dbReference type="GO" id="GO:0005351">
    <property type="term" value="F:carbohydrate:proton symporter activity"/>
    <property type="evidence" value="ECO:0007669"/>
    <property type="project" value="TreeGrafter"/>
</dbReference>
<dbReference type="OrthoDB" id="6612291at2759"/>